<feature type="transmembrane region" description="Helical" evidence="3">
    <location>
        <begin position="34"/>
        <end position="51"/>
    </location>
</feature>
<feature type="transmembrane region" description="Helical" evidence="3">
    <location>
        <begin position="119"/>
        <end position="140"/>
    </location>
</feature>
<keyword evidence="3" id="KW-0812">Transmembrane</keyword>
<evidence type="ECO:0000313" key="6">
    <source>
        <dbReference type="Proteomes" id="UP000814078"/>
    </source>
</evidence>
<evidence type="ECO:0000259" key="4">
    <source>
        <dbReference type="PROSITE" id="PS50887"/>
    </source>
</evidence>
<dbReference type="NCBIfam" id="TIGR00254">
    <property type="entry name" value="GGDEF"/>
    <property type="match status" value="1"/>
</dbReference>
<feature type="transmembrane region" description="Helical" evidence="3">
    <location>
        <begin position="152"/>
        <end position="173"/>
    </location>
</feature>
<dbReference type="SMART" id="SM00267">
    <property type="entry name" value="GGDEF"/>
    <property type="match status" value="1"/>
</dbReference>
<dbReference type="Proteomes" id="UP000814078">
    <property type="component" value="Unassembled WGS sequence"/>
</dbReference>
<feature type="domain" description="GGDEF" evidence="4">
    <location>
        <begin position="247"/>
        <end position="380"/>
    </location>
</feature>
<reference evidence="5 6" key="1">
    <citation type="submission" date="2019-11" db="EMBL/GenBank/DDBJ databases">
        <title>Epiphytic Pseudomonas syringae from cherry orchards.</title>
        <authorList>
            <person name="Hulin M.T."/>
        </authorList>
    </citation>
    <scope>NUCLEOTIDE SEQUENCE [LARGE SCALE GENOMIC DNA]</scope>
    <source>
        <strain evidence="5 6">PA-5-11C</strain>
    </source>
</reference>
<dbReference type="CDD" id="cd01949">
    <property type="entry name" value="GGDEF"/>
    <property type="match status" value="1"/>
</dbReference>
<keyword evidence="3" id="KW-1133">Transmembrane helix</keyword>
<name>A0ABS9GDT9_9PSED</name>
<comment type="caution">
    <text evidence="5">The sequence shown here is derived from an EMBL/GenBank/DDBJ whole genome shotgun (WGS) entry which is preliminary data.</text>
</comment>
<protein>
    <recommendedName>
        <fullName evidence="1">diguanylate cyclase</fullName>
        <ecNumber evidence="1">2.7.7.65</ecNumber>
    </recommendedName>
</protein>
<evidence type="ECO:0000256" key="1">
    <source>
        <dbReference type="ARBA" id="ARBA00012528"/>
    </source>
</evidence>
<keyword evidence="6" id="KW-1185">Reference proteome</keyword>
<feature type="transmembrane region" description="Helical" evidence="3">
    <location>
        <begin position="94"/>
        <end position="113"/>
    </location>
</feature>
<dbReference type="PROSITE" id="PS50887">
    <property type="entry name" value="GGDEF"/>
    <property type="match status" value="1"/>
</dbReference>
<proteinExistence type="predicted"/>
<dbReference type="RefSeq" id="WP_159937137.1">
    <property type="nucleotide sequence ID" value="NZ_WKCJ01000045.1"/>
</dbReference>
<dbReference type="InterPro" id="IPR029787">
    <property type="entry name" value="Nucleotide_cyclase"/>
</dbReference>
<evidence type="ECO:0000256" key="3">
    <source>
        <dbReference type="SAM" id="Phobius"/>
    </source>
</evidence>
<sequence>MLSIETLYFTSTISRVTILFIFGVLLISQPRDRYLWHWCVALMCSGIGAFIDGPYGEVVKPSLVLQQLAMTVFVISLLASWTGLRLFYGRSAHFSWWVISPTPSIIYILGIHFGAPAEVMMPFLYLAAALLASFPFYEILASPDRRIISQYVVALAFAVYTFILTISGVLILMGKLAADAKSSAVMSMTFDQIASILIYFGYIAMAGERAALHLHRQAETDTLTGLTNRRGGSRMLERLHTETAEKRQYSVLIADIDHFKHVNDTYGHESGDTVLKSLAERLTKVMRKSDGVIRWGGEEFLIVLPHTLINEAEILAERLRQQVAAEPFILIVRNIDVTLSLGIAMYQEGDSTFADTIARADKALYQAKQQGRNRVAVSSNTESDI</sequence>
<dbReference type="InterPro" id="IPR000160">
    <property type="entry name" value="GGDEF_dom"/>
</dbReference>
<organism evidence="5 6">
    <name type="scientific">Pseudomonas simiae</name>
    <dbReference type="NCBI Taxonomy" id="321846"/>
    <lineage>
        <taxon>Bacteria</taxon>
        <taxon>Pseudomonadati</taxon>
        <taxon>Pseudomonadota</taxon>
        <taxon>Gammaproteobacteria</taxon>
        <taxon>Pseudomonadales</taxon>
        <taxon>Pseudomonadaceae</taxon>
        <taxon>Pseudomonas</taxon>
    </lineage>
</organism>
<feature type="transmembrane region" description="Helical" evidence="3">
    <location>
        <begin position="185"/>
        <end position="206"/>
    </location>
</feature>
<dbReference type="EC" id="2.7.7.65" evidence="1"/>
<accession>A0ABS9GDT9</accession>
<dbReference type="PANTHER" id="PTHR45138:SF9">
    <property type="entry name" value="DIGUANYLATE CYCLASE DGCM-RELATED"/>
    <property type="match status" value="1"/>
</dbReference>
<keyword evidence="3" id="KW-0472">Membrane</keyword>
<dbReference type="Pfam" id="PF00990">
    <property type="entry name" value="GGDEF"/>
    <property type="match status" value="1"/>
</dbReference>
<dbReference type="Gene3D" id="3.30.70.270">
    <property type="match status" value="1"/>
</dbReference>
<dbReference type="SUPFAM" id="SSF55073">
    <property type="entry name" value="Nucleotide cyclase"/>
    <property type="match status" value="1"/>
</dbReference>
<comment type="catalytic activity">
    <reaction evidence="2">
        <text>2 GTP = 3',3'-c-di-GMP + 2 diphosphate</text>
        <dbReference type="Rhea" id="RHEA:24898"/>
        <dbReference type="ChEBI" id="CHEBI:33019"/>
        <dbReference type="ChEBI" id="CHEBI:37565"/>
        <dbReference type="ChEBI" id="CHEBI:58805"/>
        <dbReference type="EC" id="2.7.7.65"/>
    </reaction>
</comment>
<dbReference type="PANTHER" id="PTHR45138">
    <property type="entry name" value="REGULATORY COMPONENTS OF SENSORY TRANSDUCTION SYSTEM"/>
    <property type="match status" value="1"/>
</dbReference>
<gene>
    <name evidence="5" type="ORF">GIW13_26220</name>
</gene>
<evidence type="ECO:0000256" key="2">
    <source>
        <dbReference type="ARBA" id="ARBA00034247"/>
    </source>
</evidence>
<feature type="transmembrane region" description="Helical" evidence="3">
    <location>
        <begin position="6"/>
        <end position="27"/>
    </location>
</feature>
<dbReference type="InterPro" id="IPR050469">
    <property type="entry name" value="Diguanylate_Cyclase"/>
</dbReference>
<evidence type="ECO:0000313" key="5">
    <source>
        <dbReference type="EMBL" id="MCF5321796.1"/>
    </source>
</evidence>
<dbReference type="EMBL" id="WKCM01000068">
    <property type="protein sequence ID" value="MCF5321796.1"/>
    <property type="molecule type" value="Genomic_DNA"/>
</dbReference>
<dbReference type="InterPro" id="IPR043128">
    <property type="entry name" value="Rev_trsase/Diguanyl_cyclase"/>
</dbReference>
<feature type="transmembrane region" description="Helical" evidence="3">
    <location>
        <begin position="63"/>
        <end position="82"/>
    </location>
</feature>